<evidence type="ECO:0000313" key="4">
    <source>
        <dbReference type="Proteomes" id="UP000319342"/>
    </source>
</evidence>
<evidence type="ECO:0000256" key="1">
    <source>
        <dbReference type="ARBA" id="ARBA00008779"/>
    </source>
</evidence>
<dbReference type="EC" id="3.1.6.1" evidence="3"/>
<dbReference type="InterPro" id="IPR000917">
    <property type="entry name" value="Sulfatase_N"/>
</dbReference>
<dbReference type="PANTHER" id="PTHR42693:SF33">
    <property type="entry name" value="ARYLSULFATASE"/>
    <property type="match status" value="1"/>
</dbReference>
<evidence type="ECO:0000259" key="2">
    <source>
        <dbReference type="Pfam" id="PF00884"/>
    </source>
</evidence>
<accession>A0A518CZ64</accession>
<dbReference type="Pfam" id="PF00884">
    <property type="entry name" value="Sulfatase"/>
    <property type="match status" value="1"/>
</dbReference>
<dbReference type="InterPro" id="IPR050738">
    <property type="entry name" value="Sulfatase"/>
</dbReference>
<dbReference type="Proteomes" id="UP000319342">
    <property type="component" value="Chromosome"/>
</dbReference>
<organism evidence="3 4">
    <name type="scientific">Rohdeia mirabilis</name>
    <dbReference type="NCBI Taxonomy" id="2528008"/>
    <lineage>
        <taxon>Bacteria</taxon>
        <taxon>Pseudomonadati</taxon>
        <taxon>Planctomycetota</taxon>
        <taxon>Planctomycetia</taxon>
        <taxon>Planctomycetia incertae sedis</taxon>
        <taxon>Rohdeia</taxon>
    </lineage>
</organism>
<feature type="domain" description="Sulfatase N-terminal" evidence="2">
    <location>
        <begin position="44"/>
        <end position="354"/>
    </location>
</feature>
<evidence type="ECO:0000313" key="3">
    <source>
        <dbReference type="EMBL" id="QDU84507.1"/>
    </source>
</evidence>
<dbReference type="AlphaFoldDB" id="A0A518CZ64"/>
<sequence length="478" mass="53266">MDRSHRRGAAKDCGRWTRAALRSALVPALMVASGCGRAPYEGPPNVVICVIDTLRADHTTIGGNVNDTTPNLAEWSQGGTVFEKAWSSCSWTLPSVSMLMTGRVRSDNGRHLPPEHTSVTERLSEVGYGTYGISSNALLLPQVGWGRGFDRYELYEHPADGRRARGWVADQVVERAIDMLDDHPHDQPFFLFCLLFDPHDPYTPVDGVRFESQRSIERAREFQESLRPEDAGAWNERAYAGIESRRAAYDSEVWQADRALGTLLEYLDERGVVDDTLVVVTSDHGEGLWTRPRPVGEPNKESNFFAPLYMDHGLALHSEQVHVPLVLRGPGVPVGEVVERDVGLLDLVPTLERLLTLDPIGPLDGVDLIEPPRTDEPRAIPGFTSRGGSLLFDGRWRLHLPSRKREELYGVAPQLFDLVADPRERRPVVDAALTQDLTQRFGAWFERGRVARDDQAFTDADRGMLEALGYTGGEVEQN</sequence>
<keyword evidence="3" id="KW-0378">Hydrolase</keyword>
<dbReference type="PANTHER" id="PTHR42693">
    <property type="entry name" value="ARYLSULFATASE FAMILY MEMBER"/>
    <property type="match status" value="1"/>
</dbReference>
<keyword evidence="4" id="KW-1185">Reference proteome</keyword>
<proteinExistence type="inferred from homology"/>
<dbReference type="PROSITE" id="PS51257">
    <property type="entry name" value="PROKAR_LIPOPROTEIN"/>
    <property type="match status" value="1"/>
</dbReference>
<comment type="similarity">
    <text evidence="1">Belongs to the sulfatase family.</text>
</comment>
<dbReference type="InterPro" id="IPR017850">
    <property type="entry name" value="Alkaline_phosphatase_core_sf"/>
</dbReference>
<dbReference type="EMBL" id="CP036290">
    <property type="protein sequence ID" value="QDU84507.1"/>
    <property type="molecule type" value="Genomic_DNA"/>
</dbReference>
<gene>
    <name evidence="3" type="ORF">Pla163_16170</name>
</gene>
<dbReference type="Gene3D" id="3.40.720.10">
    <property type="entry name" value="Alkaline Phosphatase, subunit A"/>
    <property type="match status" value="1"/>
</dbReference>
<protein>
    <submittedName>
        <fullName evidence="3">Arylsulfatase</fullName>
        <ecNumber evidence="3">3.1.6.1</ecNumber>
    </submittedName>
</protein>
<dbReference type="CDD" id="cd16148">
    <property type="entry name" value="sulfatase_like"/>
    <property type="match status" value="1"/>
</dbReference>
<dbReference type="SUPFAM" id="SSF53649">
    <property type="entry name" value="Alkaline phosphatase-like"/>
    <property type="match status" value="1"/>
</dbReference>
<reference evidence="3 4" key="1">
    <citation type="submission" date="2019-02" db="EMBL/GenBank/DDBJ databases">
        <title>Deep-cultivation of Planctomycetes and their phenomic and genomic characterization uncovers novel biology.</title>
        <authorList>
            <person name="Wiegand S."/>
            <person name="Jogler M."/>
            <person name="Boedeker C."/>
            <person name="Pinto D."/>
            <person name="Vollmers J."/>
            <person name="Rivas-Marin E."/>
            <person name="Kohn T."/>
            <person name="Peeters S.H."/>
            <person name="Heuer A."/>
            <person name="Rast P."/>
            <person name="Oberbeckmann S."/>
            <person name="Bunk B."/>
            <person name="Jeske O."/>
            <person name="Meyerdierks A."/>
            <person name="Storesund J.E."/>
            <person name="Kallscheuer N."/>
            <person name="Luecker S."/>
            <person name="Lage O.M."/>
            <person name="Pohl T."/>
            <person name="Merkel B.J."/>
            <person name="Hornburger P."/>
            <person name="Mueller R.-W."/>
            <person name="Bruemmer F."/>
            <person name="Labrenz M."/>
            <person name="Spormann A.M."/>
            <person name="Op den Camp H."/>
            <person name="Overmann J."/>
            <person name="Amann R."/>
            <person name="Jetten M.S.M."/>
            <person name="Mascher T."/>
            <person name="Medema M.H."/>
            <person name="Devos D.P."/>
            <person name="Kaster A.-K."/>
            <person name="Ovreas L."/>
            <person name="Rohde M."/>
            <person name="Galperin M.Y."/>
            <person name="Jogler C."/>
        </authorList>
    </citation>
    <scope>NUCLEOTIDE SEQUENCE [LARGE SCALE GENOMIC DNA]</scope>
    <source>
        <strain evidence="3 4">Pla163</strain>
    </source>
</reference>
<name>A0A518CZ64_9BACT</name>
<dbReference type="GO" id="GO:0004065">
    <property type="term" value="F:arylsulfatase activity"/>
    <property type="evidence" value="ECO:0007669"/>
    <property type="project" value="UniProtKB-EC"/>
</dbReference>